<keyword evidence="2" id="KW-1185">Reference proteome</keyword>
<keyword evidence="1" id="KW-0647">Proteasome</keyword>
<dbReference type="EMBL" id="SUNJ01015658">
    <property type="protein sequence ID" value="TPP45927.1"/>
    <property type="molecule type" value="Genomic_DNA"/>
</dbReference>
<gene>
    <name evidence="1" type="ORF">FGIG_00373</name>
</gene>
<name>A0A504XLR0_FASGI</name>
<reference evidence="1 2" key="1">
    <citation type="submission" date="2019-04" db="EMBL/GenBank/DDBJ databases">
        <title>Annotation for the trematode Fasciola gigantica.</title>
        <authorList>
            <person name="Choi Y.-J."/>
        </authorList>
    </citation>
    <scope>NUCLEOTIDE SEQUENCE [LARGE SCALE GENOMIC DNA]</scope>
    <source>
        <strain evidence="1">Uganda_cow_1</strain>
    </source>
</reference>
<sequence length="78" mass="8783">MLPQYQVFPAPATSFSFFDSIYTVHDEIKDKHFELDLSWVGECSGGVHAVVPQSLFQEAETFAKQALEDADDLDDEVE</sequence>
<evidence type="ECO:0000313" key="1">
    <source>
        <dbReference type="EMBL" id="TPP45927.1"/>
    </source>
</evidence>
<comment type="caution">
    <text evidence="1">The sequence shown here is derived from an EMBL/GenBank/DDBJ whole genome shotgun (WGS) entry which is preliminary data.</text>
</comment>
<dbReference type="OrthoDB" id="40134at2759"/>
<accession>A0A504XLR0</accession>
<dbReference type="AlphaFoldDB" id="A0A504XLR0"/>
<organism evidence="1 2">
    <name type="scientific">Fasciola gigantica</name>
    <name type="common">Giant liver fluke</name>
    <dbReference type="NCBI Taxonomy" id="46835"/>
    <lineage>
        <taxon>Eukaryota</taxon>
        <taxon>Metazoa</taxon>
        <taxon>Spiralia</taxon>
        <taxon>Lophotrochozoa</taxon>
        <taxon>Platyhelminthes</taxon>
        <taxon>Trematoda</taxon>
        <taxon>Digenea</taxon>
        <taxon>Plagiorchiida</taxon>
        <taxon>Echinostomata</taxon>
        <taxon>Echinostomatoidea</taxon>
        <taxon>Fasciolidae</taxon>
        <taxon>Fasciola</taxon>
    </lineage>
</organism>
<dbReference type="Proteomes" id="UP000316759">
    <property type="component" value="Unassembled WGS sequence"/>
</dbReference>
<dbReference type="GO" id="GO:0000502">
    <property type="term" value="C:proteasome complex"/>
    <property type="evidence" value="ECO:0007669"/>
    <property type="project" value="UniProtKB-KW"/>
</dbReference>
<evidence type="ECO:0000313" key="2">
    <source>
        <dbReference type="Proteomes" id="UP000316759"/>
    </source>
</evidence>
<protein>
    <submittedName>
        <fullName evidence="1">Proteasome subunit alpha type</fullName>
    </submittedName>
</protein>
<dbReference type="STRING" id="46835.A0A504XLR0"/>
<proteinExistence type="predicted"/>